<evidence type="ECO:0000256" key="7">
    <source>
        <dbReference type="ARBA" id="ARBA00022723"/>
    </source>
</evidence>
<keyword evidence="6" id="KW-0812">Transmembrane</keyword>
<evidence type="ECO:0000256" key="14">
    <source>
        <dbReference type="RuleBase" id="RU000461"/>
    </source>
</evidence>
<dbReference type="InterPro" id="IPR002401">
    <property type="entry name" value="Cyt_P450_E_grp-I"/>
</dbReference>
<keyword evidence="5 13" id="KW-0349">Heme</keyword>
<evidence type="ECO:0000256" key="1">
    <source>
        <dbReference type="ARBA" id="ARBA00001971"/>
    </source>
</evidence>
<evidence type="ECO:0000256" key="9">
    <source>
        <dbReference type="ARBA" id="ARBA00023002"/>
    </source>
</evidence>
<comment type="subcellular location">
    <subcellularLocation>
        <location evidence="2">Membrane</location>
        <topology evidence="2">Single-pass membrane protein</topology>
    </subcellularLocation>
</comment>
<dbReference type="SUPFAM" id="SSF48264">
    <property type="entry name" value="Cytochrome P450"/>
    <property type="match status" value="1"/>
</dbReference>
<keyword evidence="10 13" id="KW-0408">Iron</keyword>
<protein>
    <recommendedName>
        <fullName evidence="18">Cytochrome P450</fullName>
    </recommendedName>
</protein>
<keyword evidence="9 14" id="KW-0560">Oxidoreductase</keyword>
<dbReference type="InterPro" id="IPR001128">
    <property type="entry name" value="Cyt_P450"/>
</dbReference>
<dbReference type="PROSITE" id="PS00086">
    <property type="entry name" value="CYTOCHROME_P450"/>
    <property type="match status" value="1"/>
</dbReference>
<keyword evidence="17" id="KW-1185">Reference proteome</keyword>
<dbReference type="GO" id="GO:0016705">
    <property type="term" value="F:oxidoreductase activity, acting on paired donors, with incorporation or reduction of molecular oxygen"/>
    <property type="evidence" value="ECO:0007669"/>
    <property type="project" value="InterPro"/>
</dbReference>
<keyword evidence="8" id="KW-1133">Transmembrane helix</keyword>
<evidence type="ECO:0000256" key="11">
    <source>
        <dbReference type="ARBA" id="ARBA00023033"/>
    </source>
</evidence>
<evidence type="ECO:0000256" key="2">
    <source>
        <dbReference type="ARBA" id="ARBA00004167"/>
    </source>
</evidence>
<feature type="binding site" description="axial binding residue" evidence="13">
    <location>
        <position position="438"/>
    </location>
    <ligand>
        <name>heme</name>
        <dbReference type="ChEBI" id="CHEBI:30413"/>
    </ligand>
    <ligandPart>
        <name>Fe</name>
        <dbReference type="ChEBI" id="CHEBI:18248"/>
    </ligandPart>
</feature>
<dbReference type="GO" id="GO:0004497">
    <property type="term" value="F:monooxygenase activity"/>
    <property type="evidence" value="ECO:0007669"/>
    <property type="project" value="UniProtKB-KW"/>
</dbReference>
<dbReference type="CDD" id="cd11065">
    <property type="entry name" value="CYP64-like"/>
    <property type="match status" value="1"/>
</dbReference>
<dbReference type="GO" id="GO:0005506">
    <property type="term" value="F:iron ion binding"/>
    <property type="evidence" value="ECO:0007669"/>
    <property type="project" value="InterPro"/>
</dbReference>
<dbReference type="STRING" id="745531.A0A0C3S0V1"/>
<evidence type="ECO:0008006" key="18">
    <source>
        <dbReference type="Google" id="ProtNLM"/>
    </source>
</evidence>
<keyword evidence="12" id="KW-0472">Membrane</keyword>
<name>A0A0C3S0V1_PHLG1</name>
<evidence type="ECO:0000313" key="17">
    <source>
        <dbReference type="Proteomes" id="UP000053257"/>
    </source>
</evidence>
<dbReference type="PANTHER" id="PTHR46300">
    <property type="entry name" value="P450, PUTATIVE (EUROFUNG)-RELATED-RELATED"/>
    <property type="match status" value="1"/>
</dbReference>
<gene>
    <name evidence="16" type="ORF">PHLGIDRAFT_284373</name>
</gene>
<dbReference type="HOGENOM" id="CLU_001570_2_3_1"/>
<feature type="signal peptide" evidence="15">
    <location>
        <begin position="1"/>
        <end position="20"/>
    </location>
</feature>
<feature type="chain" id="PRO_5002181163" description="Cytochrome P450" evidence="15">
    <location>
        <begin position="21"/>
        <end position="511"/>
    </location>
</feature>
<comment type="pathway">
    <text evidence="3">Secondary metabolite biosynthesis.</text>
</comment>
<comment type="similarity">
    <text evidence="4 14">Belongs to the cytochrome P450 family.</text>
</comment>
<evidence type="ECO:0000256" key="10">
    <source>
        <dbReference type="ARBA" id="ARBA00023004"/>
    </source>
</evidence>
<evidence type="ECO:0000256" key="8">
    <source>
        <dbReference type="ARBA" id="ARBA00022989"/>
    </source>
</evidence>
<dbReference type="InterPro" id="IPR036396">
    <property type="entry name" value="Cyt_P450_sf"/>
</dbReference>
<evidence type="ECO:0000256" key="15">
    <source>
        <dbReference type="SAM" id="SignalP"/>
    </source>
</evidence>
<evidence type="ECO:0000313" key="16">
    <source>
        <dbReference type="EMBL" id="KIP02697.1"/>
    </source>
</evidence>
<keyword evidence="7 13" id="KW-0479">Metal-binding</keyword>
<dbReference type="PRINTS" id="PR00463">
    <property type="entry name" value="EP450I"/>
</dbReference>
<evidence type="ECO:0000256" key="4">
    <source>
        <dbReference type="ARBA" id="ARBA00010617"/>
    </source>
</evidence>
<evidence type="ECO:0000256" key="5">
    <source>
        <dbReference type="ARBA" id="ARBA00022617"/>
    </source>
</evidence>
<dbReference type="AlphaFoldDB" id="A0A0C3S0V1"/>
<dbReference type="InterPro" id="IPR017972">
    <property type="entry name" value="Cyt_P450_CS"/>
</dbReference>
<reference evidence="16 17" key="1">
    <citation type="journal article" date="2014" name="PLoS Genet.">
        <title>Analysis of the Phlebiopsis gigantea genome, transcriptome and secretome provides insight into its pioneer colonization strategies of wood.</title>
        <authorList>
            <person name="Hori C."/>
            <person name="Ishida T."/>
            <person name="Igarashi K."/>
            <person name="Samejima M."/>
            <person name="Suzuki H."/>
            <person name="Master E."/>
            <person name="Ferreira P."/>
            <person name="Ruiz-Duenas F.J."/>
            <person name="Held B."/>
            <person name="Canessa P."/>
            <person name="Larrondo L.F."/>
            <person name="Schmoll M."/>
            <person name="Druzhinina I.S."/>
            <person name="Kubicek C.P."/>
            <person name="Gaskell J.A."/>
            <person name="Kersten P."/>
            <person name="St John F."/>
            <person name="Glasner J."/>
            <person name="Sabat G."/>
            <person name="Splinter BonDurant S."/>
            <person name="Syed K."/>
            <person name="Yadav J."/>
            <person name="Mgbeahuruike A.C."/>
            <person name="Kovalchuk A."/>
            <person name="Asiegbu F.O."/>
            <person name="Lackner G."/>
            <person name="Hoffmeister D."/>
            <person name="Rencoret J."/>
            <person name="Gutierrez A."/>
            <person name="Sun H."/>
            <person name="Lindquist E."/>
            <person name="Barry K."/>
            <person name="Riley R."/>
            <person name="Grigoriev I.V."/>
            <person name="Henrissat B."/>
            <person name="Kues U."/>
            <person name="Berka R.M."/>
            <person name="Martinez A.T."/>
            <person name="Covert S.F."/>
            <person name="Blanchette R.A."/>
            <person name="Cullen D."/>
        </authorList>
    </citation>
    <scope>NUCLEOTIDE SEQUENCE [LARGE SCALE GENOMIC DNA]</scope>
    <source>
        <strain evidence="16 17">11061_1 CR5-6</strain>
    </source>
</reference>
<dbReference type="PANTHER" id="PTHR46300:SF7">
    <property type="entry name" value="P450, PUTATIVE (EUROFUNG)-RELATED"/>
    <property type="match status" value="1"/>
</dbReference>
<evidence type="ECO:0000256" key="3">
    <source>
        <dbReference type="ARBA" id="ARBA00005179"/>
    </source>
</evidence>
<dbReference type="EMBL" id="KN840659">
    <property type="protein sequence ID" value="KIP02697.1"/>
    <property type="molecule type" value="Genomic_DNA"/>
</dbReference>
<dbReference type="PRINTS" id="PR00385">
    <property type="entry name" value="P450"/>
</dbReference>
<dbReference type="OrthoDB" id="2789670at2759"/>
<accession>A0A0C3S0V1</accession>
<evidence type="ECO:0000256" key="13">
    <source>
        <dbReference type="PIRSR" id="PIRSR602401-1"/>
    </source>
</evidence>
<comment type="cofactor">
    <cofactor evidence="1 13">
        <name>heme</name>
        <dbReference type="ChEBI" id="CHEBI:30413"/>
    </cofactor>
</comment>
<dbReference type="Gene3D" id="1.10.630.10">
    <property type="entry name" value="Cytochrome P450"/>
    <property type="match status" value="1"/>
</dbReference>
<dbReference type="Proteomes" id="UP000053257">
    <property type="component" value="Unassembled WGS sequence"/>
</dbReference>
<keyword evidence="15" id="KW-0732">Signal</keyword>
<evidence type="ECO:0000256" key="6">
    <source>
        <dbReference type="ARBA" id="ARBA00022692"/>
    </source>
</evidence>
<proteinExistence type="inferred from homology"/>
<dbReference type="InterPro" id="IPR050364">
    <property type="entry name" value="Cytochrome_P450_fung"/>
</dbReference>
<dbReference type="GO" id="GO:0016020">
    <property type="term" value="C:membrane"/>
    <property type="evidence" value="ECO:0007669"/>
    <property type="project" value="UniProtKB-SubCell"/>
</dbReference>
<keyword evidence="11 14" id="KW-0503">Monooxygenase</keyword>
<dbReference type="Pfam" id="PF00067">
    <property type="entry name" value="p450"/>
    <property type="match status" value="1"/>
</dbReference>
<evidence type="ECO:0000256" key="12">
    <source>
        <dbReference type="ARBA" id="ARBA00023136"/>
    </source>
</evidence>
<sequence>MESTSVVILVFALLITVGIASRKRSTLKNPPGPPQLPIVGNLLNFPRGHDWIQFQKYSKEFNSDLLYFRLFWNRVVVVNSAKAARDLFEKRSNVYSDREKTVMVYELTGWHRNIAVMEYGDRWRMHRRNFHQYFRPDAIPNYHPRVTLGVHRLLNSLLETPEEFATHIRFMSGSTTLDIVYAIDPMPKHDPILEAAEEGVECLSEIINAGSYLVDSVPILKYLPEWFPGAEFKRQAARWKEKVDALHLRPYEVAKKAWDSGNAKPCIATTLLENLDKAADKADYEDMVINVTAMAFQAGTDTTVLTLTTFVLAMLMFPECQKAAREEIDRVVGRDRLPEFSDRESMPYITAMAHEVLRWHPAVPLAVPHKTSTDDTYEGYFIPKGTIIVGNSYAILRDEKRYPNPEVFDPTRFLTKDGKLNPDVPDPTEAFGFGRRICAGRHFADHVLWLTIAKVLAVFHLEEPLDAQGRVIKAKEDYTTGMFSMPKNLKATFKPRSSDAAKMIRASLADA</sequence>
<organism evidence="16 17">
    <name type="scientific">Phlebiopsis gigantea (strain 11061_1 CR5-6)</name>
    <name type="common">White-rot fungus</name>
    <name type="synonym">Peniophora gigantea</name>
    <dbReference type="NCBI Taxonomy" id="745531"/>
    <lineage>
        <taxon>Eukaryota</taxon>
        <taxon>Fungi</taxon>
        <taxon>Dikarya</taxon>
        <taxon>Basidiomycota</taxon>
        <taxon>Agaricomycotina</taxon>
        <taxon>Agaricomycetes</taxon>
        <taxon>Polyporales</taxon>
        <taxon>Phanerochaetaceae</taxon>
        <taxon>Phlebiopsis</taxon>
    </lineage>
</organism>
<dbReference type="GO" id="GO:0020037">
    <property type="term" value="F:heme binding"/>
    <property type="evidence" value="ECO:0007669"/>
    <property type="project" value="InterPro"/>
</dbReference>